<protein>
    <recommendedName>
        <fullName evidence="3">SPRY domain-containing protein</fullName>
    </recommendedName>
</protein>
<proteinExistence type="predicted"/>
<organism evidence="1 2">
    <name type="scientific">Streblomastix strix</name>
    <dbReference type="NCBI Taxonomy" id="222440"/>
    <lineage>
        <taxon>Eukaryota</taxon>
        <taxon>Metamonada</taxon>
        <taxon>Preaxostyla</taxon>
        <taxon>Oxymonadida</taxon>
        <taxon>Streblomastigidae</taxon>
        <taxon>Streblomastix</taxon>
    </lineage>
</organism>
<name>A0A5J4W1X6_9EUKA</name>
<evidence type="ECO:0000313" key="1">
    <source>
        <dbReference type="EMBL" id="KAA6388808.1"/>
    </source>
</evidence>
<gene>
    <name evidence="1" type="ORF">EZS28_015663</name>
</gene>
<dbReference type="Gene3D" id="2.60.120.920">
    <property type="match status" value="1"/>
</dbReference>
<dbReference type="InterPro" id="IPR043136">
    <property type="entry name" value="B30.2/SPRY_sf"/>
</dbReference>
<comment type="caution">
    <text evidence="1">The sequence shown here is derived from an EMBL/GenBank/DDBJ whole genome shotgun (WGS) entry which is preliminary data.</text>
</comment>
<dbReference type="EMBL" id="SNRW01003841">
    <property type="protein sequence ID" value="KAA6388808.1"/>
    <property type="molecule type" value="Genomic_DNA"/>
</dbReference>
<evidence type="ECO:0008006" key="3">
    <source>
        <dbReference type="Google" id="ProtNLM"/>
    </source>
</evidence>
<evidence type="ECO:0000313" key="2">
    <source>
        <dbReference type="Proteomes" id="UP000324800"/>
    </source>
</evidence>
<sequence length="288" mass="33227">MASLIEYNVKKSLIGLGPDVLMDLLNEIEYIEDAHQFVWVNKNTFALLNHNRFQKSMENKKYTVDSTAILPAGEDINQQGPKFIHTKTNINFSTVVFDPIISDDFYYFEGVFHDHGDLYFDIGITEPSVQYGQNESPQGYGEKTVRYCSGKGRIGHICGYEIVGNEALTNEQRIGLEVNMTATPRTVHFFVNDVEQPVFVVGIPDKIRFFAYIWQECSSFELLKFEKYHTRPKSKGLPNSLALEWGKVWIDQDEVVDPDELELQTRNMLRQIRKFDLPQQIITRNQNA</sequence>
<dbReference type="Proteomes" id="UP000324800">
    <property type="component" value="Unassembled WGS sequence"/>
</dbReference>
<dbReference type="AlphaFoldDB" id="A0A5J4W1X6"/>
<accession>A0A5J4W1X6</accession>
<reference evidence="1 2" key="1">
    <citation type="submission" date="2019-03" db="EMBL/GenBank/DDBJ databases">
        <title>Single cell metagenomics reveals metabolic interactions within the superorganism composed of flagellate Streblomastix strix and complex community of Bacteroidetes bacteria on its surface.</title>
        <authorList>
            <person name="Treitli S.C."/>
            <person name="Kolisko M."/>
            <person name="Husnik F."/>
            <person name="Keeling P."/>
            <person name="Hampl V."/>
        </authorList>
    </citation>
    <scope>NUCLEOTIDE SEQUENCE [LARGE SCALE GENOMIC DNA]</scope>
    <source>
        <strain evidence="1">ST1C</strain>
    </source>
</reference>
<dbReference type="OrthoDB" id="49113at2759"/>